<sequence>MIDCRLTPAFMALLAITIYIVPKTSSGALWQSSIKTQSKVTVVKKSGGQSYFISTIMSIHMRCLIHTWYLAVDMQLFWVSPLIVYPLYKKRKLGLIILCTAIVASVITPAVIEALNKYKLYFLPDEK</sequence>
<comment type="caution">
    <text evidence="2">The sequence shown here is derived from an EMBL/GenBank/DDBJ whole genome shotgun (WGS) entry which is preliminary data.</text>
</comment>
<keyword evidence="1" id="KW-0472">Membrane</keyword>
<evidence type="ECO:0000313" key="2">
    <source>
        <dbReference type="EMBL" id="KAH0557456.1"/>
    </source>
</evidence>
<keyword evidence="1" id="KW-0812">Transmembrane</keyword>
<keyword evidence="3" id="KW-1185">Reference proteome</keyword>
<protein>
    <submittedName>
        <fullName evidence="2">Uncharacterized protein</fullName>
    </submittedName>
</protein>
<reference evidence="2 3" key="1">
    <citation type="journal article" date="2021" name="J. Hered.">
        <title>A chromosome-level genome assembly of the parasitoid wasp, Cotesia glomerata (Hymenoptera: Braconidae).</title>
        <authorList>
            <person name="Pinto B.J."/>
            <person name="Weis J.J."/>
            <person name="Gamble T."/>
            <person name="Ode P.J."/>
            <person name="Paul R."/>
            <person name="Zaspel J.M."/>
        </authorList>
    </citation>
    <scope>NUCLEOTIDE SEQUENCE [LARGE SCALE GENOMIC DNA]</scope>
    <source>
        <strain evidence="2">CgM1</strain>
    </source>
</reference>
<evidence type="ECO:0000256" key="1">
    <source>
        <dbReference type="SAM" id="Phobius"/>
    </source>
</evidence>
<dbReference type="InterPro" id="IPR052728">
    <property type="entry name" value="O2_lipid_transport_reg"/>
</dbReference>
<dbReference type="EMBL" id="JAHXZJ010000747">
    <property type="protein sequence ID" value="KAH0557456.1"/>
    <property type="molecule type" value="Genomic_DNA"/>
</dbReference>
<dbReference type="PANTHER" id="PTHR11161:SF0">
    <property type="entry name" value="O-ACYLTRANSFERASE LIKE PROTEIN"/>
    <property type="match status" value="1"/>
</dbReference>
<dbReference type="PANTHER" id="PTHR11161">
    <property type="entry name" value="O-ACYLTRANSFERASE"/>
    <property type="match status" value="1"/>
</dbReference>
<name>A0AAV7IQ78_COTGL</name>
<feature type="transmembrane region" description="Helical" evidence="1">
    <location>
        <begin position="93"/>
        <end position="112"/>
    </location>
</feature>
<accession>A0AAV7IQ78</accession>
<dbReference type="Proteomes" id="UP000826195">
    <property type="component" value="Unassembled WGS sequence"/>
</dbReference>
<dbReference type="AlphaFoldDB" id="A0AAV7IQ78"/>
<evidence type="ECO:0000313" key="3">
    <source>
        <dbReference type="Proteomes" id="UP000826195"/>
    </source>
</evidence>
<gene>
    <name evidence="2" type="ORF">KQX54_006284</name>
</gene>
<proteinExistence type="predicted"/>
<keyword evidence="1" id="KW-1133">Transmembrane helix</keyword>
<organism evidence="2 3">
    <name type="scientific">Cotesia glomerata</name>
    <name type="common">Lepidopteran parasitic wasp</name>
    <name type="synonym">Apanteles glomeratus</name>
    <dbReference type="NCBI Taxonomy" id="32391"/>
    <lineage>
        <taxon>Eukaryota</taxon>
        <taxon>Metazoa</taxon>
        <taxon>Ecdysozoa</taxon>
        <taxon>Arthropoda</taxon>
        <taxon>Hexapoda</taxon>
        <taxon>Insecta</taxon>
        <taxon>Pterygota</taxon>
        <taxon>Neoptera</taxon>
        <taxon>Endopterygota</taxon>
        <taxon>Hymenoptera</taxon>
        <taxon>Apocrita</taxon>
        <taxon>Ichneumonoidea</taxon>
        <taxon>Braconidae</taxon>
        <taxon>Microgastrinae</taxon>
        <taxon>Cotesia</taxon>
    </lineage>
</organism>